<keyword evidence="1" id="KW-1133">Transmembrane helix</keyword>
<gene>
    <name evidence="2" type="ORF">LTR77_008622</name>
</gene>
<keyword evidence="1" id="KW-0812">Transmembrane</keyword>
<proteinExistence type="predicted"/>
<comment type="caution">
    <text evidence="2">The sequence shown here is derived from an EMBL/GenBank/DDBJ whole genome shotgun (WGS) entry which is preliminary data.</text>
</comment>
<dbReference type="RefSeq" id="XP_064655711.1">
    <property type="nucleotide sequence ID" value="XM_064805852.1"/>
</dbReference>
<dbReference type="Proteomes" id="UP001337655">
    <property type="component" value="Unassembled WGS sequence"/>
</dbReference>
<dbReference type="EMBL" id="JAVRRT010000015">
    <property type="protein sequence ID" value="KAK5165699.1"/>
    <property type="molecule type" value="Genomic_DNA"/>
</dbReference>
<reference evidence="2 3" key="1">
    <citation type="submission" date="2023-08" db="EMBL/GenBank/DDBJ databases">
        <title>Black Yeasts Isolated from many extreme environments.</title>
        <authorList>
            <person name="Coleine C."/>
            <person name="Stajich J.E."/>
            <person name="Selbmann L."/>
        </authorList>
    </citation>
    <scope>NUCLEOTIDE SEQUENCE [LARGE SCALE GENOMIC DNA]</scope>
    <source>
        <strain evidence="2 3">CCFEE 5935</strain>
    </source>
</reference>
<dbReference type="GeneID" id="89929954"/>
<evidence type="ECO:0000256" key="1">
    <source>
        <dbReference type="SAM" id="Phobius"/>
    </source>
</evidence>
<keyword evidence="3" id="KW-1185">Reference proteome</keyword>
<organism evidence="2 3">
    <name type="scientific">Saxophila tyrrhenica</name>
    <dbReference type="NCBI Taxonomy" id="1690608"/>
    <lineage>
        <taxon>Eukaryota</taxon>
        <taxon>Fungi</taxon>
        <taxon>Dikarya</taxon>
        <taxon>Ascomycota</taxon>
        <taxon>Pezizomycotina</taxon>
        <taxon>Dothideomycetes</taxon>
        <taxon>Dothideomycetidae</taxon>
        <taxon>Mycosphaerellales</taxon>
        <taxon>Extremaceae</taxon>
        <taxon>Saxophila</taxon>
    </lineage>
</organism>
<feature type="transmembrane region" description="Helical" evidence="1">
    <location>
        <begin position="46"/>
        <end position="70"/>
    </location>
</feature>
<accession>A0AAV9P0G7</accession>
<name>A0AAV9P0G7_9PEZI</name>
<evidence type="ECO:0000313" key="2">
    <source>
        <dbReference type="EMBL" id="KAK5165699.1"/>
    </source>
</evidence>
<sequence>MAGVRDPAFWKRFSTAVHLDEENANTLKHSDSWLARQNRKRSRRTCICWIFWLCFLLLVAAIVGVIVWLVQSDLLASGDGDEDGEDVVSRLVRRSFGGVVGGLR</sequence>
<keyword evidence="1" id="KW-0472">Membrane</keyword>
<dbReference type="AlphaFoldDB" id="A0AAV9P0G7"/>
<evidence type="ECO:0000313" key="3">
    <source>
        <dbReference type="Proteomes" id="UP001337655"/>
    </source>
</evidence>
<protein>
    <submittedName>
        <fullName evidence="2">Uncharacterized protein</fullName>
    </submittedName>
</protein>